<keyword evidence="4" id="KW-1133">Transmembrane helix</keyword>
<evidence type="ECO:0000256" key="4">
    <source>
        <dbReference type="SAM" id="Phobius"/>
    </source>
</evidence>
<dbReference type="FunFam" id="2.60.40.420:FF:000074">
    <property type="entry name" value="Blue copper binding protein-like"/>
    <property type="match status" value="1"/>
</dbReference>
<keyword evidence="5" id="KW-0732">Signal</keyword>
<dbReference type="InterPro" id="IPR008972">
    <property type="entry name" value="Cupredoxin"/>
</dbReference>
<comment type="caution">
    <text evidence="7">The sequence shown here is derived from an EMBL/GenBank/DDBJ whole genome shotgun (WGS) entry which is preliminary data.</text>
</comment>
<feature type="chain" id="PRO_5023865633" description="Phytocyanin domain-containing protein" evidence="5">
    <location>
        <begin position="23"/>
        <end position="175"/>
    </location>
</feature>
<dbReference type="InterPro" id="IPR003245">
    <property type="entry name" value="Phytocyanin_dom"/>
</dbReference>
<dbReference type="PANTHER" id="PTHR33021:SF554">
    <property type="entry name" value="OS06G0721800 PROTEIN"/>
    <property type="match status" value="1"/>
</dbReference>
<dbReference type="InterPro" id="IPR039391">
    <property type="entry name" value="Phytocyanin-like"/>
</dbReference>
<protein>
    <recommendedName>
        <fullName evidence="6">Phytocyanin domain-containing protein</fullName>
    </recommendedName>
</protein>
<accession>A0A5J9T875</accession>
<keyword evidence="2" id="KW-0186">Copper</keyword>
<evidence type="ECO:0000259" key="6">
    <source>
        <dbReference type="PROSITE" id="PS51485"/>
    </source>
</evidence>
<feature type="region of interest" description="Disordered" evidence="3">
    <location>
        <begin position="130"/>
        <end position="152"/>
    </location>
</feature>
<dbReference type="GO" id="GO:0009055">
    <property type="term" value="F:electron transfer activity"/>
    <property type="evidence" value="ECO:0007669"/>
    <property type="project" value="InterPro"/>
</dbReference>
<keyword evidence="4" id="KW-0812">Transmembrane</keyword>
<evidence type="ECO:0000256" key="2">
    <source>
        <dbReference type="ARBA" id="ARBA00023008"/>
    </source>
</evidence>
<dbReference type="OrthoDB" id="1921208at2759"/>
<dbReference type="Gene3D" id="2.60.40.420">
    <property type="entry name" value="Cupredoxins - blue copper proteins"/>
    <property type="match status" value="1"/>
</dbReference>
<dbReference type="PANTHER" id="PTHR33021">
    <property type="entry name" value="BLUE COPPER PROTEIN"/>
    <property type="match status" value="1"/>
</dbReference>
<evidence type="ECO:0000313" key="8">
    <source>
        <dbReference type="Proteomes" id="UP000324897"/>
    </source>
</evidence>
<keyword evidence="4" id="KW-0472">Membrane</keyword>
<gene>
    <name evidence="7" type="ORF">EJB05_40938</name>
</gene>
<evidence type="ECO:0000256" key="5">
    <source>
        <dbReference type="SAM" id="SignalP"/>
    </source>
</evidence>
<dbReference type="Proteomes" id="UP000324897">
    <property type="component" value="Chromosome 3"/>
</dbReference>
<dbReference type="GO" id="GO:0005886">
    <property type="term" value="C:plasma membrane"/>
    <property type="evidence" value="ECO:0007669"/>
    <property type="project" value="TreeGrafter"/>
</dbReference>
<dbReference type="Pfam" id="PF02298">
    <property type="entry name" value="Cu_bind_like"/>
    <property type="match status" value="1"/>
</dbReference>
<dbReference type="PROSITE" id="PS00196">
    <property type="entry name" value="COPPER_BLUE"/>
    <property type="match status" value="1"/>
</dbReference>
<evidence type="ECO:0000313" key="7">
    <source>
        <dbReference type="EMBL" id="TVU07576.1"/>
    </source>
</evidence>
<keyword evidence="1" id="KW-0479">Metal-binding</keyword>
<dbReference type="InterPro" id="IPR028871">
    <property type="entry name" value="BlueCu_1_BS"/>
</dbReference>
<dbReference type="CDD" id="cd04216">
    <property type="entry name" value="Phytocyanin"/>
    <property type="match status" value="1"/>
</dbReference>
<feature type="domain" description="Phytocyanin" evidence="6">
    <location>
        <begin position="23"/>
        <end position="126"/>
    </location>
</feature>
<dbReference type="SUPFAM" id="SSF49503">
    <property type="entry name" value="Cupredoxins"/>
    <property type="match status" value="1"/>
</dbReference>
<dbReference type="AlphaFoldDB" id="A0A5J9T875"/>
<dbReference type="EMBL" id="RWGY01000039">
    <property type="protein sequence ID" value="TVU07576.1"/>
    <property type="molecule type" value="Genomic_DNA"/>
</dbReference>
<reference evidence="7 8" key="1">
    <citation type="journal article" date="2019" name="Sci. Rep.">
        <title>A high-quality genome of Eragrostis curvula grass provides insights into Poaceae evolution and supports new strategies to enhance forage quality.</title>
        <authorList>
            <person name="Carballo J."/>
            <person name="Santos B.A.C.M."/>
            <person name="Zappacosta D."/>
            <person name="Garbus I."/>
            <person name="Selva J.P."/>
            <person name="Gallo C.A."/>
            <person name="Diaz A."/>
            <person name="Albertini E."/>
            <person name="Caccamo M."/>
            <person name="Echenique V."/>
        </authorList>
    </citation>
    <scope>NUCLEOTIDE SEQUENCE [LARGE SCALE GENOMIC DNA]</scope>
    <source>
        <strain evidence="8">cv. Victoria</strain>
        <tissue evidence="7">Leaf</tissue>
    </source>
</reference>
<keyword evidence="8" id="KW-1185">Reference proteome</keyword>
<organism evidence="7 8">
    <name type="scientific">Eragrostis curvula</name>
    <name type="common">weeping love grass</name>
    <dbReference type="NCBI Taxonomy" id="38414"/>
    <lineage>
        <taxon>Eukaryota</taxon>
        <taxon>Viridiplantae</taxon>
        <taxon>Streptophyta</taxon>
        <taxon>Embryophyta</taxon>
        <taxon>Tracheophyta</taxon>
        <taxon>Spermatophyta</taxon>
        <taxon>Magnoliopsida</taxon>
        <taxon>Liliopsida</taxon>
        <taxon>Poales</taxon>
        <taxon>Poaceae</taxon>
        <taxon>PACMAD clade</taxon>
        <taxon>Chloridoideae</taxon>
        <taxon>Eragrostideae</taxon>
        <taxon>Eragrostidinae</taxon>
        <taxon>Eragrostis</taxon>
    </lineage>
</organism>
<dbReference type="PROSITE" id="PS51485">
    <property type="entry name" value="PHYTOCYANIN"/>
    <property type="match status" value="1"/>
</dbReference>
<feature type="transmembrane region" description="Helical" evidence="4">
    <location>
        <begin position="156"/>
        <end position="174"/>
    </location>
</feature>
<dbReference type="Gramene" id="TVU07576">
    <property type="protein sequence ID" value="TVU07576"/>
    <property type="gene ID" value="EJB05_40938"/>
</dbReference>
<name>A0A5J9T875_9POAL</name>
<proteinExistence type="predicted"/>
<feature type="signal peptide" evidence="5">
    <location>
        <begin position="1"/>
        <end position="22"/>
    </location>
</feature>
<evidence type="ECO:0000256" key="3">
    <source>
        <dbReference type="SAM" id="MobiDB-lite"/>
    </source>
</evidence>
<sequence length="175" mass="18455">MACFRLVAAFAYLLLLLSRAGAVEYVVGDGDFGWDSGVNYISWAKEHTFAVGDVLVFQYVSSQHNVYEVTASTYRSCDAAGDKGVVAKYTSGFDKVALSEARSYWFICEFPGHCLGGMKLAVNVSANGAEGGGGAPSPTTNEPPPPSSNAAGGRPGWMAMGLALGVLLVLMNWAR</sequence>
<evidence type="ECO:0000256" key="1">
    <source>
        <dbReference type="ARBA" id="ARBA00022723"/>
    </source>
</evidence>
<dbReference type="GO" id="GO:0046872">
    <property type="term" value="F:metal ion binding"/>
    <property type="evidence" value="ECO:0007669"/>
    <property type="project" value="UniProtKB-KW"/>
</dbReference>